<evidence type="ECO:0000313" key="1">
    <source>
        <dbReference type="EMBL" id="GER36280.1"/>
    </source>
</evidence>
<protein>
    <submittedName>
        <fullName evidence="1">Ribonuclease H-like superfamily protein</fullName>
    </submittedName>
</protein>
<reference evidence="2" key="1">
    <citation type="journal article" date="2019" name="Curr. Biol.">
        <title>Genome Sequence of Striga asiatica Provides Insight into the Evolution of Plant Parasitism.</title>
        <authorList>
            <person name="Yoshida S."/>
            <person name="Kim S."/>
            <person name="Wafula E.K."/>
            <person name="Tanskanen J."/>
            <person name="Kim Y.M."/>
            <person name="Honaas L."/>
            <person name="Yang Z."/>
            <person name="Spallek T."/>
            <person name="Conn C.E."/>
            <person name="Ichihashi Y."/>
            <person name="Cheong K."/>
            <person name="Cui S."/>
            <person name="Der J.P."/>
            <person name="Gundlach H."/>
            <person name="Jiao Y."/>
            <person name="Hori C."/>
            <person name="Ishida J.K."/>
            <person name="Kasahara H."/>
            <person name="Kiba T."/>
            <person name="Kim M.S."/>
            <person name="Koo N."/>
            <person name="Laohavisit A."/>
            <person name="Lee Y.H."/>
            <person name="Lumba S."/>
            <person name="McCourt P."/>
            <person name="Mortimer J.C."/>
            <person name="Mutuku J.M."/>
            <person name="Nomura T."/>
            <person name="Sasaki-Sekimoto Y."/>
            <person name="Seto Y."/>
            <person name="Wang Y."/>
            <person name="Wakatake T."/>
            <person name="Sakakibara H."/>
            <person name="Demura T."/>
            <person name="Yamaguchi S."/>
            <person name="Yoneyama K."/>
            <person name="Manabe R.I."/>
            <person name="Nelson D.C."/>
            <person name="Schulman A.H."/>
            <person name="Timko M.P."/>
            <person name="dePamphilis C.W."/>
            <person name="Choi D."/>
            <person name="Shirasu K."/>
        </authorList>
    </citation>
    <scope>NUCLEOTIDE SEQUENCE [LARGE SCALE GENOMIC DNA]</scope>
    <source>
        <strain evidence="2">cv. UVA1</strain>
    </source>
</reference>
<dbReference type="AlphaFoldDB" id="A0A5A7PTW2"/>
<keyword evidence="2" id="KW-1185">Reference proteome</keyword>
<dbReference type="EMBL" id="BKCP01005117">
    <property type="protein sequence ID" value="GER36280.1"/>
    <property type="molecule type" value="Genomic_DNA"/>
</dbReference>
<comment type="caution">
    <text evidence="1">The sequence shown here is derived from an EMBL/GenBank/DDBJ whole genome shotgun (WGS) entry which is preliminary data.</text>
</comment>
<gene>
    <name evidence="1" type="ORF">STAS_12608</name>
</gene>
<sequence length="165" mass="18965">MPVSVEVIHEFKGAAMSLYEKSYGPKVEIKDGASLKLSDYNWVPGIRGRRVHLKEGVAGEDICVQELLDGNRNRWNTQRVRELVVQEDCEAILQIQGLDLMVRDKWRWELGVQGKFSISSSYAFLHQKKLLAMDLPEGNVPVVFLMLFRGQPQRLIDREPMNPDR</sequence>
<proteinExistence type="predicted"/>
<dbReference type="Proteomes" id="UP000325081">
    <property type="component" value="Unassembled WGS sequence"/>
</dbReference>
<organism evidence="1 2">
    <name type="scientific">Striga asiatica</name>
    <name type="common">Asiatic witchweed</name>
    <name type="synonym">Buchnera asiatica</name>
    <dbReference type="NCBI Taxonomy" id="4170"/>
    <lineage>
        <taxon>Eukaryota</taxon>
        <taxon>Viridiplantae</taxon>
        <taxon>Streptophyta</taxon>
        <taxon>Embryophyta</taxon>
        <taxon>Tracheophyta</taxon>
        <taxon>Spermatophyta</taxon>
        <taxon>Magnoliopsida</taxon>
        <taxon>eudicotyledons</taxon>
        <taxon>Gunneridae</taxon>
        <taxon>Pentapetalae</taxon>
        <taxon>asterids</taxon>
        <taxon>lamiids</taxon>
        <taxon>Lamiales</taxon>
        <taxon>Orobanchaceae</taxon>
        <taxon>Buchnereae</taxon>
        <taxon>Striga</taxon>
    </lineage>
</organism>
<evidence type="ECO:0000313" key="2">
    <source>
        <dbReference type="Proteomes" id="UP000325081"/>
    </source>
</evidence>
<accession>A0A5A7PTW2</accession>
<name>A0A5A7PTW2_STRAF</name>